<feature type="transmembrane region" description="Helical" evidence="1">
    <location>
        <begin position="445"/>
        <end position="465"/>
    </location>
</feature>
<reference evidence="3 4" key="1">
    <citation type="submission" date="2020-03" db="EMBL/GenBank/DDBJ databases">
        <title>Metabolic flexibility allows generalist bacteria to become dominant in a frequently disturbed ecosystem.</title>
        <authorList>
            <person name="Chen Y.-J."/>
            <person name="Leung P.M."/>
            <person name="Bay S.K."/>
            <person name="Hugenholtz P."/>
            <person name="Kessler A.J."/>
            <person name="Shelley G."/>
            <person name="Waite D.W."/>
            <person name="Cook P.L."/>
            <person name="Greening C."/>
        </authorList>
    </citation>
    <scope>NUCLEOTIDE SEQUENCE [LARGE SCALE GENOMIC DNA]</scope>
    <source>
        <strain evidence="3">SS_bin_28</strain>
    </source>
</reference>
<feature type="transmembrane region" description="Helical" evidence="1">
    <location>
        <begin position="133"/>
        <end position="158"/>
    </location>
</feature>
<keyword evidence="1" id="KW-0812">Transmembrane</keyword>
<feature type="transmembrane region" description="Helical" evidence="1">
    <location>
        <begin position="283"/>
        <end position="299"/>
    </location>
</feature>
<dbReference type="EMBL" id="JABDJR010000548">
    <property type="protein sequence ID" value="NNF07796.1"/>
    <property type="molecule type" value="Genomic_DNA"/>
</dbReference>
<dbReference type="Pfam" id="PF16980">
    <property type="entry name" value="CitMHS_2"/>
    <property type="match status" value="1"/>
</dbReference>
<keyword evidence="2" id="KW-0732">Signal</keyword>
<feature type="transmembrane region" description="Helical" evidence="1">
    <location>
        <begin position="402"/>
        <end position="420"/>
    </location>
</feature>
<organism evidence="3 4">
    <name type="scientific">Eiseniibacteriota bacterium</name>
    <dbReference type="NCBI Taxonomy" id="2212470"/>
    <lineage>
        <taxon>Bacteria</taxon>
        <taxon>Candidatus Eiseniibacteriota</taxon>
    </lineage>
</organism>
<accession>A0A7Y2E9P2</accession>
<feature type="transmembrane region" description="Helical" evidence="1">
    <location>
        <begin position="100"/>
        <end position="121"/>
    </location>
</feature>
<feature type="transmembrane region" description="Helical" evidence="1">
    <location>
        <begin position="170"/>
        <end position="189"/>
    </location>
</feature>
<evidence type="ECO:0000313" key="4">
    <source>
        <dbReference type="Proteomes" id="UP000547674"/>
    </source>
</evidence>
<sequence>MKKLALFKTLLLVCILMSLATPVLAAESGHGEAHVPPLWLVSFFVVLILAIAILPLTPAHHWWENNWNRLLVAVACGLYPTIYYLQHDWHVLEHAMVVEYIPFIVLLGALYMIAGGIRLTGDLEASPIVNTTFIAVGTALASFIGTTGASMLLIRPILQTNRERKHRVHTVIFFIFLVSNIGGSLLPIGDPPLFLGYLAGIPFFWTLGLWKIWLPLCLTMLLIYFLLDTYYHKKESPRMKEWDHEAVRPMRVEGLINFVWLAGVVACVIFVNQNSSIELFQKTFMREGIMVLLVALSYLTSPKGVRKANRFTMHPIAEVAALFLGIFVAVQPALALLSIRGGELGVDTTMEFFWGTGILSAFLDNAPTYLVFFKTAAGMAAAGGPGAEQVLIGTGIDKVPELFLVAISAGAVFMGAMTYIGNGPNFMVKAIAEEAGIRMPSFGGYMKWSCLFLLPVFVVLTLIFFG</sequence>
<feature type="signal peptide" evidence="2">
    <location>
        <begin position="1"/>
        <end position="25"/>
    </location>
</feature>
<feature type="chain" id="PRO_5031481415" evidence="2">
    <location>
        <begin position="26"/>
        <end position="466"/>
    </location>
</feature>
<feature type="transmembrane region" description="Helical" evidence="1">
    <location>
        <begin position="35"/>
        <end position="56"/>
    </location>
</feature>
<keyword evidence="1" id="KW-0472">Membrane</keyword>
<evidence type="ECO:0000313" key="3">
    <source>
        <dbReference type="EMBL" id="NNF07796.1"/>
    </source>
</evidence>
<gene>
    <name evidence="3" type="ORF">HKN21_13615</name>
</gene>
<feature type="transmembrane region" description="Helical" evidence="1">
    <location>
        <begin position="352"/>
        <end position="372"/>
    </location>
</feature>
<dbReference type="InterPro" id="IPR031566">
    <property type="entry name" value="CitMHS_2"/>
</dbReference>
<feature type="transmembrane region" description="Helical" evidence="1">
    <location>
        <begin position="252"/>
        <end position="271"/>
    </location>
</feature>
<name>A0A7Y2E9P2_UNCEI</name>
<dbReference type="Proteomes" id="UP000547674">
    <property type="component" value="Unassembled WGS sequence"/>
</dbReference>
<comment type="caution">
    <text evidence="3">The sequence shown here is derived from an EMBL/GenBank/DDBJ whole genome shotgun (WGS) entry which is preliminary data.</text>
</comment>
<keyword evidence="1" id="KW-1133">Transmembrane helix</keyword>
<evidence type="ECO:0000256" key="2">
    <source>
        <dbReference type="SAM" id="SignalP"/>
    </source>
</evidence>
<dbReference type="AlphaFoldDB" id="A0A7Y2E9P2"/>
<protein>
    <submittedName>
        <fullName evidence="3">Sodium:proton antiporter</fullName>
    </submittedName>
</protein>
<feature type="transmembrane region" description="Helical" evidence="1">
    <location>
        <begin position="209"/>
        <end position="231"/>
    </location>
</feature>
<proteinExistence type="predicted"/>
<feature type="transmembrane region" description="Helical" evidence="1">
    <location>
        <begin position="319"/>
        <end position="340"/>
    </location>
</feature>
<evidence type="ECO:0000256" key="1">
    <source>
        <dbReference type="SAM" id="Phobius"/>
    </source>
</evidence>